<comment type="caution">
    <text evidence="1">The sequence shown here is derived from an EMBL/GenBank/DDBJ whole genome shotgun (WGS) entry which is preliminary data.</text>
</comment>
<dbReference type="InterPro" id="IPR029058">
    <property type="entry name" value="AB_hydrolase_fold"/>
</dbReference>
<dbReference type="EMBL" id="VSSQ01014690">
    <property type="protein sequence ID" value="MPM54190.1"/>
    <property type="molecule type" value="Genomic_DNA"/>
</dbReference>
<organism evidence="1">
    <name type="scientific">bioreactor metagenome</name>
    <dbReference type="NCBI Taxonomy" id="1076179"/>
    <lineage>
        <taxon>unclassified sequences</taxon>
        <taxon>metagenomes</taxon>
        <taxon>ecological metagenomes</taxon>
    </lineage>
</organism>
<name>A0A645AM52_9ZZZZ</name>
<reference evidence="1" key="1">
    <citation type="submission" date="2019-08" db="EMBL/GenBank/DDBJ databases">
        <authorList>
            <person name="Kucharzyk K."/>
            <person name="Murdoch R.W."/>
            <person name="Higgins S."/>
            <person name="Loffler F."/>
        </authorList>
    </citation>
    <scope>NUCLEOTIDE SEQUENCE</scope>
</reference>
<accession>A0A645AM52</accession>
<dbReference type="Gene3D" id="3.40.50.1820">
    <property type="entry name" value="alpha/beta hydrolase"/>
    <property type="match status" value="1"/>
</dbReference>
<dbReference type="AlphaFoldDB" id="A0A645AM52"/>
<proteinExistence type="predicted"/>
<evidence type="ECO:0000313" key="1">
    <source>
        <dbReference type="EMBL" id="MPM54190.1"/>
    </source>
</evidence>
<gene>
    <name evidence="1" type="ORF">SDC9_100964</name>
</gene>
<sequence>MRTNTLDRGTEGIKAYSHLHGLIPKLGFFVGHESEIPVDFDQIIGCIAPRPVLLIAPERDKDAHLDDIKKCVGQVGQIYGLYSSKDNIQLYTPNDYNRFSTVMRQKMFYWLKTLQE</sequence>
<protein>
    <submittedName>
        <fullName evidence="1">Uncharacterized protein</fullName>
    </submittedName>
</protein>